<evidence type="ECO:0000259" key="3">
    <source>
        <dbReference type="Pfam" id="PF17115"/>
    </source>
</evidence>
<dbReference type="PROSITE" id="PS51257">
    <property type="entry name" value="PROKAR_LIPOPROTEIN"/>
    <property type="match status" value="1"/>
</dbReference>
<dbReference type="EMBL" id="FNFO01000007">
    <property type="protein sequence ID" value="SDL63567.1"/>
    <property type="molecule type" value="Genomic_DNA"/>
</dbReference>
<dbReference type="STRING" id="1075417.SAMN05421823_107114"/>
<organism evidence="4 5">
    <name type="scientific">Catalinimonas alkaloidigena</name>
    <dbReference type="NCBI Taxonomy" id="1075417"/>
    <lineage>
        <taxon>Bacteria</taxon>
        <taxon>Pseudomonadati</taxon>
        <taxon>Bacteroidota</taxon>
        <taxon>Cytophagia</taxon>
        <taxon>Cytophagales</taxon>
        <taxon>Catalimonadaceae</taxon>
        <taxon>Catalinimonas</taxon>
    </lineage>
</organism>
<evidence type="ECO:0000256" key="2">
    <source>
        <dbReference type="SAM" id="SignalP"/>
    </source>
</evidence>
<keyword evidence="5" id="KW-1185">Reference proteome</keyword>
<protein>
    <submittedName>
        <fullName evidence="4">Cell wall-active antibiotics response 4TMS YvqF</fullName>
    </submittedName>
</protein>
<feature type="domain" description="DUF2154" evidence="3">
    <location>
        <begin position="58"/>
        <end position="142"/>
    </location>
</feature>
<feature type="chain" id="PRO_5011563605" evidence="2">
    <location>
        <begin position="19"/>
        <end position="273"/>
    </location>
</feature>
<evidence type="ECO:0000313" key="5">
    <source>
        <dbReference type="Proteomes" id="UP000198510"/>
    </source>
</evidence>
<sequence length="273" mass="29425">MKTLLYPLFFLLAFTAQGCSSDSRSDWNDDSEETGGGDTSVALLTSNAHVARPKADMVRTRLKLRAGVLNLSGGAKDLVNGEFVVRRKEWEPEVNYREEGGIGYLDITQPGSDNNIKLGKGEKNVWNLQLNDRTPMNLDIELPAGTADLELGSLNLNEIEMDAGAGDFEIDLRGSSARELEINAGVGEVTIDLSGDWDHDFNADINGGIGQVTLILPRNVGVRVHASGLGSIDADGFEKDGGNYVNDLYGHAKHNLRIDISGGLGSIELRLAD</sequence>
<dbReference type="Proteomes" id="UP000198510">
    <property type="component" value="Unassembled WGS sequence"/>
</dbReference>
<dbReference type="RefSeq" id="WP_089684412.1">
    <property type="nucleotide sequence ID" value="NZ_FNFO01000007.1"/>
</dbReference>
<gene>
    <name evidence="4" type="ORF">SAMN05421823_107114</name>
</gene>
<proteinExistence type="predicted"/>
<dbReference type="InterPro" id="IPR031346">
    <property type="entry name" value="DUF2154_N"/>
</dbReference>
<evidence type="ECO:0000313" key="4">
    <source>
        <dbReference type="EMBL" id="SDL63567.1"/>
    </source>
</evidence>
<feature type="signal peptide" evidence="2">
    <location>
        <begin position="1"/>
        <end position="18"/>
    </location>
</feature>
<dbReference type="AlphaFoldDB" id="A0A1G9LP51"/>
<reference evidence="4 5" key="1">
    <citation type="submission" date="2016-10" db="EMBL/GenBank/DDBJ databases">
        <authorList>
            <person name="de Groot N.N."/>
        </authorList>
    </citation>
    <scope>NUCLEOTIDE SEQUENCE [LARGE SCALE GENOMIC DNA]</scope>
    <source>
        <strain evidence="4 5">DSM 25186</strain>
    </source>
</reference>
<name>A0A1G9LP51_9BACT</name>
<evidence type="ECO:0000256" key="1">
    <source>
        <dbReference type="SAM" id="MobiDB-lite"/>
    </source>
</evidence>
<dbReference type="Pfam" id="PF17115">
    <property type="entry name" value="Toast_rack_N"/>
    <property type="match status" value="1"/>
</dbReference>
<keyword evidence="2" id="KW-0732">Signal</keyword>
<dbReference type="OrthoDB" id="892562at2"/>
<feature type="region of interest" description="Disordered" evidence="1">
    <location>
        <begin position="19"/>
        <end position="40"/>
    </location>
</feature>
<accession>A0A1G9LP51</accession>